<proteinExistence type="predicted"/>
<dbReference type="EMBL" id="LVVM01004075">
    <property type="protein sequence ID" value="OJA13642.1"/>
    <property type="molecule type" value="Genomic_DNA"/>
</dbReference>
<gene>
    <name evidence="2" type="ORF">AZE42_13212</name>
</gene>
<accession>A0A1J8QVW0</accession>
<feature type="non-terminal residue" evidence="2">
    <location>
        <position position="49"/>
    </location>
</feature>
<sequence length="49" mass="5447">MTAKKSSRGSAQRVVLPDPCTDDNGTAGVDDRANEEMEWEVSDELRHNK</sequence>
<comment type="caution">
    <text evidence="2">The sequence shown here is derived from an EMBL/GenBank/DDBJ whole genome shotgun (WGS) entry which is preliminary data.</text>
</comment>
<organism evidence="2 3">
    <name type="scientific">Rhizopogon vesiculosus</name>
    <dbReference type="NCBI Taxonomy" id="180088"/>
    <lineage>
        <taxon>Eukaryota</taxon>
        <taxon>Fungi</taxon>
        <taxon>Dikarya</taxon>
        <taxon>Basidiomycota</taxon>
        <taxon>Agaricomycotina</taxon>
        <taxon>Agaricomycetes</taxon>
        <taxon>Agaricomycetidae</taxon>
        <taxon>Boletales</taxon>
        <taxon>Suillineae</taxon>
        <taxon>Rhizopogonaceae</taxon>
        <taxon>Rhizopogon</taxon>
    </lineage>
</organism>
<dbReference type="AlphaFoldDB" id="A0A1J8QVW0"/>
<name>A0A1J8QVW0_9AGAM</name>
<feature type="region of interest" description="Disordered" evidence="1">
    <location>
        <begin position="1"/>
        <end position="49"/>
    </location>
</feature>
<keyword evidence="3" id="KW-1185">Reference proteome</keyword>
<dbReference type="Proteomes" id="UP000183567">
    <property type="component" value="Unassembled WGS sequence"/>
</dbReference>
<evidence type="ECO:0000256" key="1">
    <source>
        <dbReference type="SAM" id="MobiDB-lite"/>
    </source>
</evidence>
<reference evidence="2 3" key="1">
    <citation type="submission" date="2016-03" db="EMBL/GenBank/DDBJ databases">
        <title>Comparative genomics of the ectomycorrhizal sister species Rhizopogon vinicolor and Rhizopogon vesiculosus (Basidiomycota: Boletales) reveals a divergence of the mating type B locus.</title>
        <authorList>
            <person name="Mujic A.B."/>
            <person name="Kuo A."/>
            <person name="Tritt A."/>
            <person name="Lipzen A."/>
            <person name="Chen C."/>
            <person name="Johnson J."/>
            <person name="Sharma A."/>
            <person name="Barry K."/>
            <person name="Grigoriev I.V."/>
            <person name="Spatafora J.W."/>
        </authorList>
    </citation>
    <scope>NUCLEOTIDE SEQUENCE [LARGE SCALE GENOMIC DNA]</scope>
    <source>
        <strain evidence="2 3">AM-OR11-056</strain>
    </source>
</reference>
<evidence type="ECO:0000313" key="2">
    <source>
        <dbReference type="EMBL" id="OJA13642.1"/>
    </source>
</evidence>
<evidence type="ECO:0000313" key="3">
    <source>
        <dbReference type="Proteomes" id="UP000183567"/>
    </source>
</evidence>
<protein>
    <submittedName>
        <fullName evidence="2">Uncharacterized protein</fullName>
    </submittedName>
</protein>